<evidence type="ECO:0000313" key="3">
    <source>
        <dbReference type="Proteomes" id="UP000275078"/>
    </source>
</evidence>
<accession>A0A3N4HFT3</accession>
<feature type="region of interest" description="Disordered" evidence="1">
    <location>
        <begin position="129"/>
        <end position="161"/>
    </location>
</feature>
<dbReference type="Proteomes" id="UP000275078">
    <property type="component" value="Unassembled WGS sequence"/>
</dbReference>
<name>A0A3N4HFT3_ASCIM</name>
<proteinExistence type="predicted"/>
<protein>
    <submittedName>
        <fullName evidence="2">Uncharacterized protein</fullName>
    </submittedName>
</protein>
<gene>
    <name evidence="2" type="ORF">BJ508DRAFT_314245</name>
</gene>
<sequence length="200" mass="21808">MALTLQAAAEIRIQETFPKSFADLAVNIVSSVPLLPHGKYNYQPSKRHDSDDTYVCADTTKAYGSCGGLQLLHPVGKASNGNYLVPIDGSKVNRSGMGSRGRTYRRVGVNDRFDVMALVESRLASLENRRTTKAGGSNTWAVDSVPSQYPEEGREHTKKDRQTVMQDAYSTPMHVISTKNHFPHCLALPAVRTSLSGIAG</sequence>
<evidence type="ECO:0000313" key="2">
    <source>
        <dbReference type="EMBL" id="RPA72979.1"/>
    </source>
</evidence>
<reference evidence="2 3" key="1">
    <citation type="journal article" date="2018" name="Nat. Ecol. Evol.">
        <title>Pezizomycetes genomes reveal the molecular basis of ectomycorrhizal truffle lifestyle.</title>
        <authorList>
            <person name="Murat C."/>
            <person name="Payen T."/>
            <person name="Noel B."/>
            <person name="Kuo A."/>
            <person name="Morin E."/>
            <person name="Chen J."/>
            <person name="Kohler A."/>
            <person name="Krizsan K."/>
            <person name="Balestrini R."/>
            <person name="Da Silva C."/>
            <person name="Montanini B."/>
            <person name="Hainaut M."/>
            <person name="Levati E."/>
            <person name="Barry K.W."/>
            <person name="Belfiori B."/>
            <person name="Cichocki N."/>
            <person name="Clum A."/>
            <person name="Dockter R.B."/>
            <person name="Fauchery L."/>
            <person name="Guy J."/>
            <person name="Iotti M."/>
            <person name="Le Tacon F."/>
            <person name="Lindquist E.A."/>
            <person name="Lipzen A."/>
            <person name="Malagnac F."/>
            <person name="Mello A."/>
            <person name="Molinier V."/>
            <person name="Miyauchi S."/>
            <person name="Poulain J."/>
            <person name="Riccioni C."/>
            <person name="Rubini A."/>
            <person name="Sitrit Y."/>
            <person name="Splivallo R."/>
            <person name="Traeger S."/>
            <person name="Wang M."/>
            <person name="Zifcakova L."/>
            <person name="Wipf D."/>
            <person name="Zambonelli A."/>
            <person name="Paolocci F."/>
            <person name="Nowrousian M."/>
            <person name="Ottonello S."/>
            <person name="Baldrian P."/>
            <person name="Spatafora J.W."/>
            <person name="Henrissat B."/>
            <person name="Nagy L.G."/>
            <person name="Aury J.M."/>
            <person name="Wincker P."/>
            <person name="Grigoriev I.V."/>
            <person name="Bonfante P."/>
            <person name="Martin F.M."/>
        </authorList>
    </citation>
    <scope>NUCLEOTIDE SEQUENCE [LARGE SCALE GENOMIC DNA]</scope>
    <source>
        <strain evidence="2 3">RN42</strain>
    </source>
</reference>
<organism evidence="2 3">
    <name type="scientific">Ascobolus immersus RN42</name>
    <dbReference type="NCBI Taxonomy" id="1160509"/>
    <lineage>
        <taxon>Eukaryota</taxon>
        <taxon>Fungi</taxon>
        <taxon>Dikarya</taxon>
        <taxon>Ascomycota</taxon>
        <taxon>Pezizomycotina</taxon>
        <taxon>Pezizomycetes</taxon>
        <taxon>Pezizales</taxon>
        <taxon>Ascobolaceae</taxon>
        <taxon>Ascobolus</taxon>
    </lineage>
</organism>
<feature type="compositionally biased region" description="Polar residues" evidence="1">
    <location>
        <begin position="134"/>
        <end position="147"/>
    </location>
</feature>
<dbReference type="EMBL" id="ML119838">
    <property type="protein sequence ID" value="RPA72979.1"/>
    <property type="molecule type" value="Genomic_DNA"/>
</dbReference>
<feature type="compositionally biased region" description="Basic and acidic residues" evidence="1">
    <location>
        <begin position="151"/>
        <end position="161"/>
    </location>
</feature>
<evidence type="ECO:0000256" key="1">
    <source>
        <dbReference type="SAM" id="MobiDB-lite"/>
    </source>
</evidence>
<keyword evidence="3" id="KW-1185">Reference proteome</keyword>
<dbReference type="AlphaFoldDB" id="A0A3N4HFT3"/>